<dbReference type="AlphaFoldDB" id="A0A2U3PGA2"/>
<sequence>VTHRRAVKASTSALSARLAGAILLGAAACGCHATQHAGLATSATPAPPPPPRAATIQPLPVRPVLKSQPTMPDKCPAMNPTAPTPSANGLLPCALARATLYTLGPESMQLALTHVDPPRLLTSDFYEVNLRMNPTSATAWASFTAAHLHAHIAFIRDDLVLEAPIIEELVTSGQVALTTQTAPAADQLAQLAGRPT</sequence>
<keyword evidence="1" id="KW-0732">Signal</keyword>
<protein>
    <submittedName>
        <fullName evidence="3">Protein export protein SecD, putative</fullName>
    </submittedName>
</protein>
<dbReference type="EMBL" id="FUEZ01000004">
    <property type="protein sequence ID" value="SPM42778.1"/>
    <property type="molecule type" value="Genomic_DNA"/>
</dbReference>
<accession>A0A2U3PGA2</accession>
<keyword evidence="4" id="KW-1185">Reference proteome</keyword>
<evidence type="ECO:0000313" key="4">
    <source>
        <dbReference type="Proteomes" id="UP000240424"/>
    </source>
</evidence>
<dbReference type="Pfam" id="PF22599">
    <property type="entry name" value="SecDF_P1_head"/>
    <property type="match status" value="1"/>
</dbReference>
<reference evidence="3 4" key="1">
    <citation type="submission" date="2017-01" db="EMBL/GenBank/DDBJ databases">
        <authorList>
            <consortium name="Urmite Genomes"/>
        </authorList>
    </citation>
    <scope>NUCLEOTIDE SEQUENCE [LARGE SCALE GENOMIC DNA]</scope>
    <source>
        <strain evidence="3 4">AB215</strain>
    </source>
</reference>
<feature type="signal peptide" evidence="1">
    <location>
        <begin position="1"/>
        <end position="33"/>
    </location>
</feature>
<organism evidence="3 4">
    <name type="scientific">Mycobacterium numidiamassiliense</name>
    <dbReference type="NCBI Taxonomy" id="1841861"/>
    <lineage>
        <taxon>Bacteria</taxon>
        <taxon>Bacillati</taxon>
        <taxon>Actinomycetota</taxon>
        <taxon>Actinomycetes</taxon>
        <taxon>Mycobacteriales</taxon>
        <taxon>Mycobacteriaceae</taxon>
        <taxon>Mycobacterium</taxon>
    </lineage>
</organism>
<dbReference type="Proteomes" id="UP000240424">
    <property type="component" value="Unassembled WGS sequence"/>
</dbReference>
<name>A0A2U3PGA2_9MYCO</name>
<gene>
    <name evidence="3" type="ORF">MNAB215_4998</name>
</gene>
<dbReference type="InterPro" id="IPR054384">
    <property type="entry name" value="SecDF_P1_head"/>
</dbReference>
<evidence type="ECO:0000259" key="2">
    <source>
        <dbReference type="Pfam" id="PF22599"/>
    </source>
</evidence>
<feature type="non-terminal residue" evidence="3">
    <location>
        <position position="1"/>
    </location>
</feature>
<evidence type="ECO:0000313" key="3">
    <source>
        <dbReference type="EMBL" id="SPM42778.1"/>
    </source>
</evidence>
<proteinExistence type="predicted"/>
<feature type="domain" description="SecDF P1 head subdomain" evidence="2">
    <location>
        <begin position="126"/>
        <end position="190"/>
    </location>
</feature>
<evidence type="ECO:0000256" key="1">
    <source>
        <dbReference type="SAM" id="SignalP"/>
    </source>
</evidence>
<dbReference type="STRING" id="1841861.GCA_900157365_03318"/>
<dbReference type="Gene3D" id="3.30.1360.200">
    <property type="match status" value="1"/>
</dbReference>
<feature type="chain" id="PRO_5015483562" evidence="1">
    <location>
        <begin position="34"/>
        <end position="196"/>
    </location>
</feature>